<evidence type="ECO:0000313" key="2">
    <source>
        <dbReference type="Proteomes" id="UP000236291"/>
    </source>
</evidence>
<feature type="non-terminal residue" evidence="1">
    <location>
        <position position="1"/>
    </location>
</feature>
<gene>
    <name evidence="1" type="ORF">L195_g046872</name>
</gene>
<dbReference type="Proteomes" id="UP000236291">
    <property type="component" value="Unassembled WGS sequence"/>
</dbReference>
<reference evidence="1 2" key="1">
    <citation type="journal article" date="2014" name="Am. J. Bot.">
        <title>Genome assembly and annotation for red clover (Trifolium pratense; Fabaceae).</title>
        <authorList>
            <person name="Istvanek J."/>
            <person name="Jaros M."/>
            <person name="Krenek A."/>
            <person name="Repkova J."/>
        </authorList>
    </citation>
    <scope>NUCLEOTIDE SEQUENCE [LARGE SCALE GENOMIC DNA]</scope>
    <source>
        <strain evidence="2">cv. Tatra</strain>
        <tissue evidence="1">Young leaves</tissue>
    </source>
</reference>
<proteinExistence type="predicted"/>
<protein>
    <submittedName>
        <fullName evidence="1">Uncharacterized protein</fullName>
    </submittedName>
</protein>
<name>A0A2K3MIY3_TRIPR</name>
<evidence type="ECO:0000313" key="1">
    <source>
        <dbReference type="EMBL" id="PNX90746.1"/>
    </source>
</evidence>
<dbReference type="EMBL" id="ASHM01063853">
    <property type="protein sequence ID" value="PNX90746.1"/>
    <property type="molecule type" value="Genomic_DNA"/>
</dbReference>
<organism evidence="1 2">
    <name type="scientific">Trifolium pratense</name>
    <name type="common">Red clover</name>
    <dbReference type="NCBI Taxonomy" id="57577"/>
    <lineage>
        <taxon>Eukaryota</taxon>
        <taxon>Viridiplantae</taxon>
        <taxon>Streptophyta</taxon>
        <taxon>Embryophyta</taxon>
        <taxon>Tracheophyta</taxon>
        <taxon>Spermatophyta</taxon>
        <taxon>Magnoliopsida</taxon>
        <taxon>eudicotyledons</taxon>
        <taxon>Gunneridae</taxon>
        <taxon>Pentapetalae</taxon>
        <taxon>rosids</taxon>
        <taxon>fabids</taxon>
        <taxon>Fabales</taxon>
        <taxon>Fabaceae</taxon>
        <taxon>Papilionoideae</taxon>
        <taxon>50 kb inversion clade</taxon>
        <taxon>NPAAA clade</taxon>
        <taxon>Hologalegina</taxon>
        <taxon>IRL clade</taxon>
        <taxon>Trifolieae</taxon>
        <taxon>Trifolium</taxon>
    </lineage>
</organism>
<comment type="caution">
    <text evidence="1">The sequence shown here is derived from an EMBL/GenBank/DDBJ whole genome shotgun (WGS) entry which is preliminary data.</text>
</comment>
<sequence>GGFCCTAALSGKVFATPKSNSVDFCLESSIGVGKLNLNALCLMVMAFKGLPS</sequence>
<accession>A0A2K3MIY3</accession>
<dbReference type="AlphaFoldDB" id="A0A2K3MIY3"/>
<reference evidence="1 2" key="2">
    <citation type="journal article" date="2017" name="Front. Plant Sci.">
        <title>Gene Classification and Mining of Molecular Markers Useful in Red Clover (Trifolium pratense) Breeding.</title>
        <authorList>
            <person name="Istvanek J."/>
            <person name="Dluhosova J."/>
            <person name="Dluhos P."/>
            <person name="Patkova L."/>
            <person name="Nedelnik J."/>
            <person name="Repkova J."/>
        </authorList>
    </citation>
    <scope>NUCLEOTIDE SEQUENCE [LARGE SCALE GENOMIC DNA]</scope>
    <source>
        <strain evidence="2">cv. Tatra</strain>
        <tissue evidence="1">Young leaves</tissue>
    </source>
</reference>